<evidence type="ECO:0000313" key="3">
    <source>
        <dbReference type="Proteomes" id="UP000178043"/>
    </source>
</evidence>
<dbReference type="AlphaFoldDB" id="A0A1F8HTB8"/>
<dbReference type="Proteomes" id="UP000178043">
    <property type="component" value="Unassembled WGS sequence"/>
</dbReference>
<proteinExistence type="predicted"/>
<reference evidence="2 3" key="1">
    <citation type="journal article" date="2016" name="Nat. Commun.">
        <title>Thousands of microbial genomes shed light on interconnected biogeochemical processes in an aquifer system.</title>
        <authorList>
            <person name="Anantharaman K."/>
            <person name="Brown C.T."/>
            <person name="Hug L.A."/>
            <person name="Sharon I."/>
            <person name="Castelle C.J."/>
            <person name="Probst A.J."/>
            <person name="Thomas B.C."/>
            <person name="Singh A."/>
            <person name="Wilkins M.J."/>
            <person name="Karaoz U."/>
            <person name="Brodie E.L."/>
            <person name="Williams K.H."/>
            <person name="Hubbard S.S."/>
            <person name="Banfield J.F."/>
        </authorList>
    </citation>
    <scope>NUCLEOTIDE SEQUENCE [LARGE SCALE GENOMIC DNA]</scope>
</reference>
<feature type="compositionally biased region" description="Basic and acidic residues" evidence="1">
    <location>
        <begin position="10"/>
        <end position="20"/>
    </location>
</feature>
<gene>
    <name evidence="2" type="ORF">A2606_03420</name>
</gene>
<evidence type="ECO:0000256" key="1">
    <source>
        <dbReference type="SAM" id="MobiDB-lite"/>
    </source>
</evidence>
<organism evidence="2 3">
    <name type="scientific">Candidatus Yanofskybacteria bacterium RIFOXYD1_FULL_42_10</name>
    <dbReference type="NCBI Taxonomy" id="1802718"/>
    <lineage>
        <taxon>Bacteria</taxon>
        <taxon>Candidatus Yanofskyibacteriota</taxon>
    </lineage>
</organism>
<protein>
    <submittedName>
        <fullName evidence="2">Uncharacterized protein</fullName>
    </submittedName>
</protein>
<comment type="caution">
    <text evidence="2">The sequence shown here is derived from an EMBL/GenBank/DDBJ whole genome shotgun (WGS) entry which is preliminary data.</text>
</comment>
<name>A0A1F8HTB8_9BACT</name>
<dbReference type="EMBL" id="MGLG01000043">
    <property type="protein sequence ID" value="OGN40834.1"/>
    <property type="molecule type" value="Genomic_DNA"/>
</dbReference>
<feature type="region of interest" description="Disordered" evidence="1">
    <location>
        <begin position="1"/>
        <end position="45"/>
    </location>
</feature>
<sequence>MQSFRFSRPSQRDGLKDEALRAPNSEIGGLRSSRQRRDTMPAFDLKTRSKTHPLVWIQRLTYVSR</sequence>
<accession>A0A1F8HTB8</accession>
<evidence type="ECO:0000313" key="2">
    <source>
        <dbReference type="EMBL" id="OGN40834.1"/>
    </source>
</evidence>